<keyword evidence="2" id="KW-1185">Reference proteome</keyword>
<protein>
    <submittedName>
        <fullName evidence="1">Uncharacterized protein</fullName>
    </submittedName>
</protein>
<accession>A0A834XUE7</accession>
<dbReference type="Gene3D" id="3.40.50.12780">
    <property type="entry name" value="N-terminal domain of ligase-like"/>
    <property type="match status" value="1"/>
</dbReference>
<gene>
    <name evidence="1" type="ORF">HCN44_000781</name>
</gene>
<evidence type="ECO:0000313" key="1">
    <source>
        <dbReference type="EMBL" id="KAF7990976.1"/>
    </source>
</evidence>
<dbReference type="Proteomes" id="UP000639338">
    <property type="component" value="Unassembled WGS sequence"/>
</dbReference>
<organism evidence="1 2">
    <name type="scientific">Aphidius gifuensis</name>
    <name type="common">Parasitoid wasp</name>
    <dbReference type="NCBI Taxonomy" id="684658"/>
    <lineage>
        <taxon>Eukaryota</taxon>
        <taxon>Metazoa</taxon>
        <taxon>Ecdysozoa</taxon>
        <taxon>Arthropoda</taxon>
        <taxon>Hexapoda</taxon>
        <taxon>Insecta</taxon>
        <taxon>Pterygota</taxon>
        <taxon>Neoptera</taxon>
        <taxon>Endopterygota</taxon>
        <taxon>Hymenoptera</taxon>
        <taxon>Apocrita</taxon>
        <taxon>Ichneumonoidea</taxon>
        <taxon>Braconidae</taxon>
        <taxon>Aphidiinae</taxon>
        <taxon>Aphidius</taxon>
    </lineage>
</organism>
<dbReference type="SUPFAM" id="SSF56801">
    <property type="entry name" value="Acetyl-CoA synthetase-like"/>
    <property type="match status" value="1"/>
</dbReference>
<name>A0A834XUE7_APHGI</name>
<reference evidence="1 2" key="1">
    <citation type="submission" date="2020-08" db="EMBL/GenBank/DDBJ databases">
        <title>Aphidius gifuensis genome sequencing and assembly.</title>
        <authorList>
            <person name="Du Z."/>
        </authorList>
    </citation>
    <scope>NUCLEOTIDE SEQUENCE [LARGE SCALE GENOMIC DNA]</scope>
    <source>
        <strain evidence="1">YNYX2018</strain>
        <tissue evidence="1">Adults</tissue>
    </source>
</reference>
<dbReference type="InterPro" id="IPR042099">
    <property type="entry name" value="ANL_N_sf"/>
</dbReference>
<dbReference type="EMBL" id="JACMRX010000004">
    <property type="protein sequence ID" value="KAF7990976.1"/>
    <property type="molecule type" value="Genomic_DNA"/>
</dbReference>
<evidence type="ECO:0000313" key="2">
    <source>
        <dbReference type="Proteomes" id="UP000639338"/>
    </source>
</evidence>
<dbReference type="AlphaFoldDB" id="A0A834XUE7"/>
<proteinExistence type="predicted"/>
<comment type="caution">
    <text evidence="1">The sequence shown here is derived from an EMBL/GenBank/DDBJ whole genome shotgun (WGS) entry which is preliminary data.</text>
</comment>
<sequence length="125" mass="14388">MQLKNSETTVLITVQSKYPIDSSGTTDLPKSVELTHRNIVSNSAQFSFGIGTRCYSIFFTSLLYLRYLSFLSQPWQWRKNYNNVNAAFTSNDILKILEENRLSIIFYMTSSPVDVQIMNDLKNNT</sequence>